<organism evidence="7 8">
    <name type="scientific">Candidatus Atopostipes pullistercoris</name>
    <dbReference type="NCBI Taxonomy" id="2838467"/>
    <lineage>
        <taxon>Bacteria</taxon>
        <taxon>Bacillati</taxon>
        <taxon>Bacillota</taxon>
        <taxon>Bacilli</taxon>
        <taxon>Lactobacillales</taxon>
        <taxon>Carnobacteriaceae</taxon>
        <taxon>Atopostipes</taxon>
    </lineage>
</organism>
<feature type="binding site" evidence="4">
    <location>
        <begin position="12"/>
        <end position="19"/>
    </location>
    <ligand>
        <name>ATP</name>
        <dbReference type="ChEBI" id="CHEBI:30616"/>
    </ligand>
</feature>
<evidence type="ECO:0000259" key="6">
    <source>
        <dbReference type="Pfam" id="PF22740"/>
    </source>
</evidence>
<evidence type="ECO:0000256" key="4">
    <source>
        <dbReference type="HAMAP-Rule" id="MF_00636"/>
    </source>
</evidence>
<evidence type="ECO:0000313" key="8">
    <source>
        <dbReference type="Proteomes" id="UP000824106"/>
    </source>
</evidence>
<dbReference type="HAMAP" id="MF_00636">
    <property type="entry name" value="RapZ_like"/>
    <property type="match status" value="1"/>
</dbReference>
<evidence type="ECO:0000256" key="1">
    <source>
        <dbReference type="ARBA" id="ARBA00022741"/>
    </source>
</evidence>
<evidence type="ECO:0000259" key="5">
    <source>
        <dbReference type="Pfam" id="PF03668"/>
    </source>
</evidence>
<evidence type="ECO:0000256" key="2">
    <source>
        <dbReference type="ARBA" id="ARBA00022840"/>
    </source>
</evidence>
<dbReference type="InterPro" id="IPR053930">
    <property type="entry name" value="RapZ-like_N"/>
</dbReference>
<keyword evidence="1 4" id="KW-0547">Nucleotide-binding</keyword>
<dbReference type="PANTHER" id="PTHR30448">
    <property type="entry name" value="RNASE ADAPTER PROTEIN RAPZ"/>
    <property type="match status" value="1"/>
</dbReference>
<dbReference type="InterPro" id="IPR005337">
    <property type="entry name" value="RapZ-like"/>
</dbReference>
<feature type="domain" description="RapZ C-terminal" evidence="6">
    <location>
        <begin position="167"/>
        <end position="285"/>
    </location>
</feature>
<dbReference type="Gene3D" id="3.40.50.300">
    <property type="entry name" value="P-loop containing nucleotide triphosphate hydrolases"/>
    <property type="match status" value="1"/>
</dbReference>
<evidence type="ECO:0000256" key="3">
    <source>
        <dbReference type="ARBA" id="ARBA00023134"/>
    </source>
</evidence>
<dbReference type="Pfam" id="PF03668">
    <property type="entry name" value="RapZ-like_N"/>
    <property type="match status" value="1"/>
</dbReference>
<reference evidence="7" key="1">
    <citation type="journal article" date="2021" name="PeerJ">
        <title>Extensive microbial diversity within the chicken gut microbiome revealed by metagenomics and culture.</title>
        <authorList>
            <person name="Gilroy R."/>
            <person name="Ravi A."/>
            <person name="Getino M."/>
            <person name="Pursley I."/>
            <person name="Horton D.L."/>
            <person name="Alikhan N.F."/>
            <person name="Baker D."/>
            <person name="Gharbi K."/>
            <person name="Hall N."/>
            <person name="Watson M."/>
            <person name="Adriaenssens E.M."/>
            <person name="Foster-Nyarko E."/>
            <person name="Jarju S."/>
            <person name="Secka A."/>
            <person name="Antonio M."/>
            <person name="Oren A."/>
            <person name="Chaudhuri R.R."/>
            <person name="La Ragione R."/>
            <person name="Hildebrand F."/>
            <person name="Pallen M.J."/>
        </authorList>
    </citation>
    <scope>NUCLEOTIDE SEQUENCE</scope>
    <source>
        <strain evidence="7">CHK169-4300</strain>
    </source>
</reference>
<dbReference type="PIRSF" id="PIRSF005052">
    <property type="entry name" value="P-loopkin"/>
    <property type="match status" value="1"/>
</dbReference>
<dbReference type="SUPFAM" id="SSF52540">
    <property type="entry name" value="P-loop containing nucleoside triphosphate hydrolases"/>
    <property type="match status" value="1"/>
</dbReference>
<feature type="domain" description="RapZ-like N-terminal" evidence="5">
    <location>
        <begin position="5"/>
        <end position="160"/>
    </location>
</feature>
<name>A0A9D2FZV9_9LACT</name>
<dbReference type="PANTHER" id="PTHR30448:SF0">
    <property type="entry name" value="RNASE ADAPTER PROTEIN RAPZ"/>
    <property type="match status" value="1"/>
</dbReference>
<dbReference type="EMBL" id="DXAZ01000023">
    <property type="protein sequence ID" value="HIZ70469.1"/>
    <property type="molecule type" value="Genomic_DNA"/>
</dbReference>
<accession>A0A9D2FZV9</accession>
<dbReference type="NCBIfam" id="NF003828">
    <property type="entry name" value="PRK05416.1"/>
    <property type="match status" value="1"/>
</dbReference>
<comment type="caution">
    <text evidence="7">The sequence shown here is derived from an EMBL/GenBank/DDBJ whole genome shotgun (WGS) entry which is preliminary data.</text>
</comment>
<dbReference type="GO" id="GO:0005524">
    <property type="term" value="F:ATP binding"/>
    <property type="evidence" value="ECO:0007669"/>
    <property type="project" value="UniProtKB-UniRule"/>
</dbReference>
<reference evidence="7" key="2">
    <citation type="submission" date="2021-04" db="EMBL/GenBank/DDBJ databases">
        <authorList>
            <person name="Gilroy R."/>
        </authorList>
    </citation>
    <scope>NUCLEOTIDE SEQUENCE</scope>
    <source>
        <strain evidence="7">CHK169-4300</strain>
    </source>
</reference>
<feature type="binding site" evidence="4">
    <location>
        <begin position="62"/>
        <end position="65"/>
    </location>
    <ligand>
        <name>GTP</name>
        <dbReference type="ChEBI" id="CHEBI:37565"/>
    </ligand>
</feature>
<dbReference type="InterPro" id="IPR053931">
    <property type="entry name" value="RapZ_C"/>
</dbReference>
<proteinExistence type="inferred from homology"/>
<keyword evidence="3 4" id="KW-0342">GTP-binding</keyword>
<evidence type="ECO:0000313" key="7">
    <source>
        <dbReference type="EMBL" id="HIZ70469.1"/>
    </source>
</evidence>
<gene>
    <name evidence="7" type="primary">rapZ</name>
    <name evidence="7" type="ORF">H9808_01690</name>
</gene>
<dbReference type="InterPro" id="IPR027417">
    <property type="entry name" value="P-loop_NTPase"/>
</dbReference>
<dbReference type="Pfam" id="PF22740">
    <property type="entry name" value="PapZ_C"/>
    <property type="match status" value="1"/>
</dbReference>
<sequence>MANKMELVIITGMSGAGKTVAVQSFEDMGYYCIDNMPPNLIPTFLKLIQGVHKFDKLALVMDLRSQLFFQEIYDAIEYVEDKTAIESRILFLDATDEELVSRYKETRRSHPLAKQGRIIDGIREERNFLNEIRLRAGECIDTTHTTPRELRQQLMDKFGEKESEPFHVELVSFGFKNGLPIDADIVMDVRFLPNPYYEEDLRELRGTDEEVYDFVMRQPETEDFYNLFMDLINYTLPGYRREGKSSLTIAIGCTGGHHRSVALIERMAKQIEAIGYPVNITHRDFNVKKDSKVRS</sequence>
<keyword evidence="2 4" id="KW-0067">ATP-binding</keyword>
<protein>
    <submittedName>
        <fullName evidence="7">RNase adapter RapZ</fullName>
    </submittedName>
</protein>
<dbReference type="GO" id="GO:0005525">
    <property type="term" value="F:GTP binding"/>
    <property type="evidence" value="ECO:0007669"/>
    <property type="project" value="UniProtKB-UniRule"/>
</dbReference>
<dbReference type="Proteomes" id="UP000824106">
    <property type="component" value="Unassembled WGS sequence"/>
</dbReference>
<dbReference type="AlphaFoldDB" id="A0A9D2FZV9"/>